<accession>A0ABQ3XH19</accession>
<keyword evidence="1" id="KW-0812">Transmembrane</keyword>
<feature type="transmembrane region" description="Helical" evidence="1">
    <location>
        <begin position="57"/>
        <end position="80"/>
    </location>
</feature>
<keyword evidence="1" id="KW-1133">Transmembrane helix</keyword>
<sequence>MSTRDTRREFEEIVGRLAAEDPGIARPVRMLTRRVQVVILAVIGGLIWAGLSVAMVAWGAAGVALTCICVLAAVAFGVWFNRRRNGG</sequence>
<reference evidence="2 3" key="1">
    <citation type="submission" date="2021-01" db="EMBL/GenBank/DDBJ databases">
        <title>Whole genome shotgun sequence of Actinoplanes couchii NBRC 106145.</title>
        <authorList>
            <person name="Komaki H."/>
            <person name="Tamura T."/>
        </authorList>
    </citation>
    <scope>NUCLEOTIDE SEQUENCE [LARGE SCALE GENOMIC DNA]</scope>
    <source>
        <strain evidence="2 3">NBRC 106145</strain>
    </source>
</reference>
<evidence type="ECO:0000313" key="2">
    <source>
        <dbReference type="EMBL" id="GID57782.1"/>
    </source>
</evidence>
<organism evidence="2 3">
    <name type="scientific">Actinoplanes couchii</name>
    <dbReference type="NCBI Taxonomy" id="403638"/>
    <lineage>
        <taxon>Bacteria</taxon>
        <taxon>Bacillati</taxon>
        <taxon>Actinomycetota</taxon>
        <taxon>Actinomycetes</taxon>
        <taxon>Micromonosporales</taxon>
        <taxon>Micromonosporaceae</taxon>
        <taxon>Actinoplanes</taxon>
    </lineage>
</organism>
<evidence type="ECO:0000313" key="3">
    <source>
        <dbReference type="Proteomes" id="UP000612282"/>
    </source>
</evidence>
<comment type="caution">
    <text evidence="2">The sequence shown here is derived from an EMBL/GenBank/DDBJ whole genome shotgun (WGS) entry which is preliminary data.</text>
</comment>
<feature type="transmembrane region" description="Helical" evidence="1">
    <location>
        <begin position="35"/>
        <end position="51"/>
    </location>
</feature>
<dbReference type="Pfam" id="PF11239">
    <property type="entry name" value="DUF3040"/>
    <property type="match status" value="1"/>
</dbReference>
<evidence type="ECO:0008006" key="4">
    <source>
        <dbReference type="Google" id="ProtNLM"/>
    </source>
</evidence>
<proteinExistence type="predicted"/>
<keyword evidence="3" id="KW-1185">Reference proteome</keyword>
<dbReference type="InterPro" id="IPR021401">
    <property type="entry name" value="DUF3040"/>
</dbReference>
<name>A0ABQ3XH19_9ACTN</name>
<protein>
    <recommendedName>
        <fullName evidence="4">DUF3040 domain-containing protein</fullName>
    </recommendedName>
</protein>
<dbReference type="Proteomes" id="UP000612282">
    <property type="component" value="Unassembled WGS sequence"/>
</dbReference>
<gene>
    <name evidence="2" type="ORF">Aco03nite_061860</name>
</gene>
<evidence type="ECO:0000256" key="1">
    <source>
        <dbReference type="SAM" id="Phobius"/>
    </source>
</evidence>
<dbReference type="EMBL" id="BOMG01000076">
    <property type="protein sequence ID" value="GID57782.1"/>
    <property type="molecule type" value="Genomic_DNA"/>
</dbReference>
<dbReference type="RefSeq" id="WP_203801032.1">
    <property type="nucleotide sequence ID" value="NZ_BAAAQE010000099.1"/>
</dbReference>
<keyword evidence="1" id="KW-0472">Membrane</keyword>